<dbReference type="GO" id="GO:0015740">
    <property type="term" value="P:C4-dicarboxylate transport"/>
    <property type="evidence" value="ECO:0007669"/>
    <property type="project" value="TreeGrafter"/>
</dbReference>
<keyword evidence="6 9" id="KW-1133">Transmembrane helix</keyword>
<keyword evidence="4 9" id="KW-0997">Cell inner membrane</keyword>
<comment type="similarity">
    <text evidence="8 9">Belongs to the TRAP transporter small permease family.</text>
</comment>
<evidence type="ECO:0000256" key="9">
    <source>
        <dbReference type="RuleBase" id="RU369079"/>
    </source>
</evidence>
<dbReference type="PANTHER" id="PTHR35011">
    <property type="entry name" value="2,3-DIKETO-L-GULONATE TRAP TRANSPORTER SMALL PERMEASE PROTEIN YIAM"/>
    <property type="match status" value="1"/>
</dbReference>
<feature type="transmembrane region" description="Helical" evidence="9">
    <location>
        <begin position="96"/>
        <end position="118"/>
    </location>
</feature>
<organism evidence="11 12">
    <name type="scientific">Proteobacteria bacterium 228</name>
    <dbReference type="NCBI Taxonomy" id="2083153"/>
    <lineage>
        <taxon>Bacteria</taxon>
        <taxon>Pseudomonadati</taxon>
        <taxon>Pseudomonadota</taxon>
    </lineage>
</organism>
<dbReference type="OrthoDB" id="9791324at2"/>
<dbReference type="InterPro" id="IPR007387">
    <property type="entry name" value="TRAP_DctQ"/>
</dbReference>
<dbReference type="EMBL" id="PRLP01000153">
    <property type="protein sequence ID" value="PPC74278.1"/>
    <property type="molecule type" value="Genomic_DNA"/>
</dbReference>
<feature type="transmembrane region" description="Helical" evidence="9">
    <location>
        <begin position="21"/>
        <end position="46"/>
    </location>
</feature>
<accession>A0A2S5KHL2</accession>
<feature type="transmembrane region" description="Helical" evidence="9">
    <location>
        <begin position="58"/>
        <end position="75"/>
    </location>
</feature>
<comment type="subunit">
    <text evidence="9">The complex comprises the extracytoplasmic solute receptor protein and the two transmembrane proteins.</text>
</comment>
<keyword evidence="7 9" id="KW-0472">Membrane</keyword>
<evidence type="ECO:0000256" key="1">
    <source>
        <dbReference type="ARBA" id="ARBA00004429"/>
    </source>
</evidence>
<evidence type="ECO:0000256" key="6">
    <source>
        <dbReference type="ARBA" id="ARBA00022989"/>
    </source>
</evidence>
<feature type="transmembrane region" description="Helical" evidence="9">
    <location>
        <begin position="138"/>
        <end position="159"/>
    </location>
</feature>
<dbReference type="InterPro" id="IPR055348">
    <property type="entry name" value="DctQ"/>
</dbReference>
<proteinExistence type="inferred from homology"/>
<evidence type="ECO:0000256" key="4">
    <source>
        <dbReference type="ARBA" id="ARBA00022519"/>
    </source>
</evidence>
<protein>
    <recommendedName>
        <fullName evidence="9">TRAP transporter small permease protein</fullName>
    </recommendedName>
</protein>
<comment type="subcellular location">
    <subcellularLocation>
        <location evidence="1 9">Cell inner membrane</location>
        <topology evidence="1 9">Multi-pass membrane protein</topology>
    </subcellularLocation>
</comment>
<evidence type="ECO:0000313" key="12">
    <source>
        <dbReference type="Proteomes" id="UP000238196"/>
    </source>
</evidence>
<sequence>MSSTVALVKSMSDKLSRFVDTFLGLCMAVCLSLMSCLVFLNVVLRYLFDSGITWSEEMSRYLFVFMIFFGTASAMKAHQHLSVDLLTGILPRPLRILCGLISGALMLYAMGLLIQGGWTLIRININTTGPATGMPLWLLYAGAIAMGVFMAGCILVTLWRLLTNRPLSPVGGQH</sequence>
<keyword evidence="5 9" id="KW-0812">Transmembrane</keyword>
<dbReference type="Pfam" id="PF04290">
    <property type="entry name" value="DctQ"/>
    <property type="match status" value="1"/>
</dbReference>
<gene>
    <name evidence="11" type="ORF">C4K68_26580</name>
</gene>
<comment type="function">
    <text evidence="9">Part of the tripartite ATP-independent periplasmic (TRAP) transport system.</text>
</comment>
<evidence type="ECO:0000256" key="2">
    <source>
        <dbReference type="ARBA" id="ARBA00022448"/>
    </source>
</evidence>
<comment type="caution">
    <text evidence="11">The sequence shown here is derived from an EMBL/GenBank/DDBJ whole genome shotgun (WGS) entry which is preliminary data.</text>
</comment>
<evidence type="ECO:0000256" key="8">
    <source>
        <dbReference type="ARBA" id="ARBA00038436"/>
    </source>
</evidence>
<dbReference type="GO" id="GO:0005886">
    <property type="term" value="C:plasma membrane"/>
    <property type="evidence" value="ECO:0007669"/>
    <property type="project" value="UniProtKB-SubCell"/>
</dbReference>
<evidence type="ECO:0000313" key="11">
    <source>
        <dbReference type="EMBL" id="PPC74278.1"/>
    </source>
</evidence>
<dbReference type="AlphaFoldDB" id="A0A2S5KHL2"/>
<dbReference type="PANTHER" id="PTHR35011:SF2">
    <property type="entry name" value="2,3-DIKETO-L-GULONATE TRAP TRANSPORTER SMALL PERMEASE PROTEIN YIAM"/>
    <property type="match status" value="1"/>
</dbReference>
<evidence type="ECO:0000256" key="3">
    <source>
        <dbReference type="ARBA" id="ARBA00022475"/>
    </source>
</evidence>
<feature type="domain" description="Tripartite ATP-independent periplasmic transporters DctQ component" evidence="10">
    <location>
        <begin position="34"/>
        <end position="163"/>
    </location>
</feature>
<keyword evidence="3" id="KW-1003">Cell membrane</keyword>
<evidence type="ECO:0000256" key="7">
    <source>
        <dbReference type="ARBA" id="ARBA00023136"/>
    </source>
</evidence>
<evidence type="ECO:0000256" key="5">
    <source>
        <dbReference type="ARBA" id="ARBA00022692"/>
    </source>
</evidence>
<keyword evidence="2 9" id="KW-0813">Transport</keyword>
<reference evidence="11 12" key="1">
    <citation type="submission" date="2018-02" db="EMBL/GenBank/DDBJ databases">
        <title>novel marine gammaproteobacteria from coastal saline agro ecosystem.</title>
        <authorList>
            <person name="Krishnan R."/>
            <person name="Ramesh Kumar N."/>
        </authorList>
    </citation>
    <scope>NUCLEOTIDE SEQUENCE [LARGE SCALE GENOMIC DNA]</scope>
    <source>
        <strain evidence="11 12">228</strain>
    </source>
</reference>
<name>A0A2S5KHL2_9PROT</name>
<evidence type="ECO:0000259" key="10">
    <source>
        <dbReference type="Pfam" id="PF04290"/>
    </source>
</evidence>
<dbReference type="GO" id="GO:0022857">
    <property type="term" value="F:transmembrane transporter activity"/>
    <property type="evidence" value="ECO:0007669"/>
    <property type="project" value="UniProtKB-UniRule"/>
</dbReference>
<dbReference type="Proteomes" id="UP000238196">
    <property type="component" value="Unassembled WGS sequence"/>
</dbReference>